<dbReference type="Proteomes" id="UP000027178">
    <property type="component" value="Unassembled WGS sequence"/>
</dbReference>
<organism evidence="2 3">
    <name type="scientific">Kitasatospora cheerisanensis KCTC 2395</name>
    <dbReference type="NCBI Taxonomy" id="1348663"/>
    <lineage>
        <taxon>Bacteria</taxon>
        <taxon>Bacillati</taxon>
        <taxon>Actinomycetota</taxon>
        <taxon>Actinomycetes</taxon>
        <taxon>Kitasatosporales</taxon>
        <taxon>Streptomycetaceae</taxon>
        <taxon>Kitasatospora</taxon>
    </lineage>
</organism>
<dbReference type="EMBL" id="JNBY01000101">
    <property type="protein sequence ID" value="KDN82817.1"/>
    <property type="molecule type" value="Genomic_DNA"/>
</dbReference>
<comment type="caution">
    <text evidence="2">The sequence shown here is derived from an EMBL/GenBank/DDBJ whole genome shotgun (WGS) entry which is preliminary data.</text>
</comment>
<protein>
    <submittedName>
        <fullName evidence="2">Uncharacterized protein</fullName>
    </submittedName>
</protein>
<evidence type="ECO:0000313" key="2">
    <source>
        <dbReference type="EMBL" id="KDN82817.1"/>
    </source>
</evidence>
<keyword evidence="3" id="KW-1185">Reference proteome</keyword>
<dbReference type="AlphaFoldDB" id="A0A066YNN8"/>
<accession>A0A066YNN8</accession>
<proteinExistence type="predicted"/>
<feature type="region of interest" description="Disordered" evidence="1">
    <location>
        <begin position="45"/>
        <end position="69"/>
    </location>
</feature>
<sequence length="69" mass="7514">MRGAAAVLQTPVTVHPPEFLGRSVRDRPLIVREVVRVGQHIPFASPRDRRVRGTAGAHRAGQGPGADRR</sequence>
<reference evidence="2 3" key="1">
    <citation type="submission" date="2014-05" db="EMBL/GenBank/DDBJ databases">
        <title>Draft Genome Sequence of Kitasatospora cheerisanensis KCTC 2395.</title>
        <authorList>
            <person name="Nam D.H."/>
        </authorList>
    </citation>
    <scope>NUCLEOTIDE SEQUENCE [LARGE SCALE GENOMIC DNA]</scope>
    <source>
        <strain evidence="2 3">KCTC 2395</strain>
    </source>
</reference>
<dbReference type="HOGENOM" id="CLU_2770412_0_0_11"/>
<gene>
    <name evidence="2" type="ORF">KCH_54210</name>
</gene>
<evidence type="ECO:0000313" key="3">
    <source>
        <dbReference type="Proteomes" id="UP000027178"/>
    </source>
</evidence>
<name>A0A066YNN8_9ACTN</name>
<evidence type="ECO:0000256" key="1">
    <source>
        <dbReference type="SAM" id="MobiDB-lite"/>
    </source>
</evidence>